<proteinExistence type="predicted"/>
<evidence type="ECO:0000313" key="1">
    <source>
        <dbReference type="EMBL" id="JAN88888.1"/>
    </source>
</evidence>
<dbReference type="EMBL" id="GDIQ01005849">
    <property type="protein sequence ID" value="JAN88888.1"/>
    <property type="molecule type" value="Transcribed_RNA"/>
</dbReference>
<sequence length="111" mass="13034">MFCKSVKQSPSRRHARHMFFRKSPLDMSSDLKLSEVLFQSNCQRHLKKGYVAKGKEEKVLKEKKASERSDSLDRGCISQPESYRKLKINLCARHCCWQNSLELLYVNQLQN</sequence>
<name>A0A0P6IE56_9CRUS</name>
<accession>A0A0P6IE56</accession>
<organism evidence="1">
    <name type="scientific">Daphnia magna</name>
    <dbReference type="NCBI Taxonomy" id="35525"/>
    <lineage>
        <taxon>Eukaryota</taxon>
        <taxon>Metazoa</taxon>
        <taxon>Ecdysozoa</taxon>
        <taxon>Arthropoda</taxon>
        <taxon>Crustacea</taxon>
        <taxon>Branchiopoda</taxon>
        <taxon>Diplostraca</taxon>
        <taxon>Cladocera</taxon>
        <taxon>Anomopoda</taxon>
        <taxon>Daphniidae</taxon>
        <taxon>Daphnia</taxon>
    </lineage>
</organism>
<dbReference type="AlphaFoldDB" id="A0A0P6IE56"/>
<reference evidence="1" key="1">
    <citation type="submission" date="2015-10" db="EMBL/GenBank/DDBJ databases">
        <title>EvidentialGene: Evidence-directed Construction of Complete mRNA Transcriptomes without Genomes.</title>
        <authorList>
            <person name="Gilbert D.G."/>
        </authorList>
    </citation>
    <scope>NUCLEOTIDE SEQUENCE</scope>
</reference>
<protein>
    <submittedName>
        <fullName evidence="1">Uncharacterized protein</fullName>
    </submittedName>
</protein>